<name>A0AA39XN66_9PEZI</name>
<reference evidence="2" key="1">
    <citation type="submission" date="2023-06" db="EMBL/GenBank/DDBJ databases">
        <title>Genome-scale phylogeny and comparative genomics of the fungal order Sordariales.</title>
        <authorList>
            <consortium name="Lawrence Berkeley National Laboratory"/>
            <person name="Hensen N."/>
            <person name="Bonometti L."/>
            <person name="Westerberg I."/>
            <person name="Brannstrom I.O."/>
            <person name="Guillou S."/>
            <person name="Cros-Aarteil S."/>
            <person name="Calhoun S."/>
            <person name="Haridas S."/>
            <person name="Kuo A."/>
            <person name="Mondo S."/>
            <person name="Pangilinan J."/>
            <person name="Riley R."/>
            <person name="LaButti K."/>
            <person name="Andreopoulos B."/>
            <person name="Lipzen A."/>
            <person name="Chen C."/>
            <person name="Yanf M."/>
            <person name="Daum C."/>
            <person name="Ng V."/>
            <person name="Clum A."/>
            <person name="Steindorff A."/>
            <person name="Ohm R."/>
            <person name="Martin F."/>
            <person name="Silar P."/>
            <person name="Natvig D."/>
            <person name="Lalanne C."/>
            <person name="Gautier V."/>
            <person name="Ament-velasquez S.L."/>
            <person name="Kruys A."/>
            <person name="Hutchinson M.I."/>
            <person name="Powell A.J."/>
            <person name="Barry K."/>
            <person name="Miller A.N."/>
            <person name="Grigoriev I.V."/>
            <person name="Debuchy R."/>
            <person name="Gladieux P."/>
            <person name="Thoren M.H."/>
            <person name="Johannesson H."/>
        </authorList>
    </citation>
    <scope>NUCLEOTIDE SEQUENCE</scope>
    <source>
        <strain evidence="2">SMH3391-2</strain>
    </source>
</reference>
<accession>A0AA39XN66</accession>
<protein>
    <submittedName>
        <fullName evidence="2">Uncharacterized protein</fullName>
    </submittedName>
</protein>
<organism evidence="2 3">
    <name type="scientific">Bombardia bombarda</name>
    <dbReference type="NCBI Taxonomy" id="252184"/>
    <lineage>
        <taxon>Eukaryota</taxon>
        <taxon>Fungi</taxon>
        <taxon>Dikarya</taxon>
        <taxon>Ascomycota</taxon>
        <taxon>Pezizomycotina</taxon>
        <taxon>Sordariomycetes</taxon>
        <taxon>Sordariomycetidae</taxon>
        <taxon>Sordariales</taxon>
        <taxon>Lasiosphaeriaceae</taxon>
        <taxon>Bombardia</taxon>
    </lineage>
</organism>
<dbReference type="AlphaFoldDB" id="A0AA39XN66"/>
<evidence type="ECO:0000313" key="2">
    <source>
        <dbReference type="EMBL" id="KAK0637124.1"/>
    </source>
</evidence>
<feature type="compositionally biased region" description="Basic and acidic residues" evidence="1">
    <location>
        <begin position="46"/>
        <end position="55"/>
    </location>
</feature>
<feature type="region of interest" description="Disordered" evidence="1">
    <location>
        <begin position="15"/>
        <end position="84"/>
    </location>
</feature>
<feature type="compositionally biased region" description="Basic and acidic residues" evidence="1">
    <location>
        <begin position="26"/>
        <end position="35"/>
    </location>
</feature>
<evidence type="ECO:0000256" key="1">
    <source>
        <dbReference type="SAM" id="MobiDB-lite"/>
    </source>
</evidence>
<dbReference type="EMBL" id="JAULSR010000001">
    <property type="protein sequence ID" value="KAK0637124.1"/>
    <property type="molecule type" value="Genomic_DNA"/>
</dbReference>
<sequence>MPVCPPCACLRVSRQGKEAATQAIKDPNEGGKGEARPVPAQFSAIGRDKQEEEGRYPANAVSKAGTIRPSNGRKKTGPDGPWLRVTRNGKLALRDGRPKTRPVKNQQQPLWQVSKVICPAEWIGHWPSWREHSTCRCHLTSRSILILVETGPTTAPLASRPGGTRGIRQAGHLKSKSSHRSGTARREKSARSADSHCYPFELSRLGGLCVCEVISDPPHHILCAYPSTQARSIPKQQQQQRNTPYCRYAVMYAAESGTRRCSSYQRYCTNSCAANPKRGRSRKIGHGNYGLLPTASLVWSASHRLGEGDGVMEAAG</sequence>
<feature type="region of interest" description="Disordered" evidence="1">
    <location>
        <begin position="155"/>
        <end position="190"/>
    </location>
</feature>
<feature type="compositionally biased region" description="Basic residues" evidence="1">
    <location>
        <begin position="171"/>
        <end position="183"/>
    </location>
</feature>
<dbReference type="Proteomes" id="UP001174934">
    <property type="component" value="Unassembled WGS sequence"/>
</dbReference>
<evidence type="ECO:0000313" key="3">
    <source>
        <dbReference type="Proteomes" id="UP001174934"/>
    </source>
</evidence>
<gene>
    <name evidence="2" type="ORF">B0T17DRAFT_596480</name>
</gene>
<keyword evidence="3" id="KW-1185">Reference proteome</keyword>
<proteinExistence type="predicted"/>
<comment type="caution">
    <text evidence="2">The sequence shown here is derived from an EMBL/GenBank/DDBJ whole genome shotgun (WGS) entry which is preliminary data.</text>
</comment>